<comment type="catalytic activity">
    <reaction evidence="6">
        <text>Exonucleolytic cleavage in either 5'- to 3'- or 3'- to 5'-direction to yield nucleoside 5'-phosphates.</text>
        <dbReference type="EC" id="3.1.11.6"/>
    </reaction>
</comment>
<evidence type="ECO:0000256" key="6">
    <source>
        <dbReference type="HAMAP-Rule" id="MF_00337"/>
    </source>
</evidence>
<keyword evidence="5 6" id="KW-0269">Exonuclease</keyword>
<comment type="caution">
    <text evidence="9">The sequence shown here is derived from an EMBL/GenBank/DDBJ whole genome shotgun (WGS) entry which is preliminary data.</text>
</comment>
<dbReference type="SUPFAM" id="SSF116842">
    <property type="entry name" value="XseB-like"/>
    <property type="match status" value="1"/>
</dbReference>
<keyword evidence="2 6" id="KW-0963">Cytoplasm</keyword>
<dbReference type="Gene3D" id="1.10.287.1040">
    <property type="entry name" value="Exonuclease VII, small subunit"/>
    <property type="match status" value="1"/>
</dbReference>
<protein>
    <recommendedName>
        <fullName evidence="6">Exodeoxyribonuclease 7 small subunit</fullName>
        <ecNumber evidence="6">3.1.11.6</ecNumber>
    </recommendedName>
    <alternativeName>
        <fullName evidence="6">Exodeoxyribonuclease VII small subunit</fullName>
        <shortName evidence="6">Exonuclease VII small subunit</shortName>
    </alternativeName>
</protein>
<dbReference type="NCBIfam" id="TIGR01280">
    <property type="entry name" value="xseB"/>
    <property type="match status" value="1"/>
</dbReference>
<dbReference type="HAMAP" id="MF_00337">
    <property type="entry name" value="Exonuc_7_S"/>
    <property type="match status" value="1"/>
</dbReference>
<dbReference type="RefSeq" id="WP_115565758.1">
    <property type="nucleotide sequence ID" value="NZ_QRGR01000011.1"/>
</dbReference>
<name>A0A3D8LCE6_9BACT</name>
<comment type="subunit">
    <text evidence="6">Heterooligomer composed of large and small subunits.</text>
</comment>
<evidence type="ECO:0000256" key="4">
    <source>
        <dbReference type="ARBA" id="ARBA00022801"/>
    </source>
</evidence>
<evidence type="ECO:0000256" key="2">
    <source>
        <dbReference type="ARBA" id="ARBA00022490"/>
    </source>
</evidence>
<gene>
    <name evidence="6 9" type="primary">xseB</name>
    <name evidence="9" type="ORF">DXT99_11810</name>
</gene>
<dbReference type="OrthoDB" id="9813898at2"/>
<feature type="region of interest" description="Disordered" evidence="8">
    <location>
        <begin position="73"/>
        <end position="92"/>
    </location>
</feature>
<dbReference type="GO" id="GO:0008855">
    <property type="term" value="F:exodeoxyribonuclease VII activity"/>
    <property type="evidence" value="ECO:0007669"/>
    <property type="project" value="UniProtKB-UniRule"/>
</dbReference>
<evidence type="ECO:0000313" key="9">
    <source>
        <dbReference type="EMBL" id="RDV14966.1"/>
    </source>
</evidence>
<dbReference type="GO" id="GO:0009318">
    <property type="term" value="C:exodeoxyribonuclease VII complex"/>
    <property type="evidence" value="ECO:0007669"/>
    <property type="project" value="UniProtKB-UniRule"/>
</dbReference>
<dbReference type="InterPro" id="IPR003761">
    <property type="entry name" value="Exonuc_VII_S"/>
</dbReference>
<dbReference type="AlphaFoldDB" id="A0A3D8LCE6"/>
<keyword evidence="4 6" id="KW-0378">Hydrolase</keyword>
<reference evidence="10" key="1">
    <citation type="submission" date="2018-08" db="EMBL/GenBank/DDBJ databases">
        <authorList>
            <person name="Liu Z.-W."/>
            <person name="Du Z.-J."/>
        </authorList>
    </citation>
    <scope>NUCLEOTIDE SEQUENCE [LARGE SCALE GENOMIC DNA]</scope>
    <source>
        <strain evidence="10">H4X</strain>
    </source>
</reference>
<dbReference type="EMBL" id="QRGR01000011">
    <property type="protein sequence ID" value="RDV14966.1"/>
    <property type="molecule type" value="Genomic_DNA"/>
</dbReference>
<accession>A0A3D8LCE6</accession>
<comment type="similarity">
    <text evidence="1 6">Belongs to the XseB family.</text>
</comment>
<keyword evidence="10" id="KW-1185">Reference proteome</keyword>
<comment type="subcellular location">
    <subcellularLocation>
        <location evidence="6">Cytoplasm</location>
    </subcellularLocation>
</comment>
<evidence type="ECO:0000256" key="1">
    <source>
        <dbReference type="ARBA" id="ARBA00009998"/>
    </source>
</evidence>
<sequence>MTNKDLKNLTYREATQELEEILRAIENDSVDVDELTQKVQRSSQLIKLCKEKLRSAEKAIDQVFNEENCEAPALDKAQEGRAGTANGNGSLF</sequence>
<evidence type="ECO:0000256" key="8">
    <source>
        <dbReference type="SAM" id="MobiDB-lite"/>
    </source>
</evidence>
<evidence type="ECO:0000256" key="5">
    <source>
        <dbReference type="ARBA" id="ARBA00022839"/>
    </source>
</evidence>
<evidence type="ECO:0000256" key="3">
    <source>
        <dbReference type="ARBA" id="ARBA00022722"/>
    </source>
</evidence>
<evidence type="ECO:0000313" key="10">
    <source>
        <dbReference type="Proteomes" id="UP000256708"/>
    </source>
</evidence>
<evidence type="ECO:0000256" key="7">
    <source>
        <dbReference type="SAM" id="Coils"/>
    </source>
</evidence>
<dbReference type="Proteomes" id="UP000256708">
    <property type="component" value="Unassembled WGS sequence"/>
</dbReference>
<dbReference type="Pfam" id="PF02609">
    <property type="entry name" value="Exonuc_VII_S"/>
    <property type="match status" value="1"/>
</dbReference>
<dbReference type="GO" id="GO:0005737">
    <property type="term" value="C:cytoplasm"/>
    <property type="evidence" value="ECO:0007669"/>
    <property type="project" value="UniProtKB-SubCell"/>
</dbReference>
<proteinExistence type="inferred from homology"/>
<keyword evidence="7" id="KW-0175">Coiled coil</keyword>
<comment type="function">
    <text evidence="6">Bidirectionally degrades single-stranded DNA into large acid-insoluble oligonucleotides, which are then degraded further into small acid-soluble oligonucleotides.</text>
</comment>
<dbReference type="EC" id="3.1.11.6" evidence="6"/>
<keyword evidence="3 6" id="KW-0540">Nuclease</keyword>
<dbReference type="InterPro" id="IPR037004">
    <property type="entry name" value="Exonuc_VII_ssu_sf"/>
</dbReference>
<dbReference type="GO" id="GO:0006308">
    <property type="term" value="P:DNA catabolic process"/>
    <property type="evidence" value="ECO:0007669"/>
    <property type="project" value="UniProtKB-UniRule"/>
</dbReference>
<organism evidence="9 10">
    <name type="scientific">Pontibacter diazotrophicus</name>
    <dbReference type="NCBI Taxonomy" id="1400979"/>
    <lineage>
        <taxon>Bacteria</taxon>
        <taxon>Pseudomonadati</taxon>
        <taxon>Bacteroidota</taxon>
        <taxon>Cytophagia</taxon>
        <taxon>Cytophagales</taxon>
        <taxon>Hymenobacteraceae</taxon>
        <taxon>Pontibacter</taxon>
    </lineage>
</organism>
<feature type="coiled-coil region" evidence="7">
    <location>
        <begin position="11"/>
        <end position="66"/>
    </location>
</feature>